<proteinExistence type="predicted"/>
<dbReference type="EMBL" id="UGNV01000001">
    <property type="protein sequence ID" value="STX29697.1"/>
    <property type="molecule type" value="Genomic_DNA"/>
</dbReference>
<keyword evidence="2" id="KW-1185">Reference proteome</keyword>
<evidence type="ECO:0000313" key="1">
    <source>
        <dbReference type="EMBL" id="STX29697.1"/>
    </source>
</evidence>
<gene>
    <name evidence="1" type="ORF">NCTC13315_02249</name>
</gene>
<reference evidence="1 2" key="1">
    <citation type="submission" date="2018-06" db="EMBL/GenBank/DDBJ databases">
        <authorList>
            <consortium name="Pathogen Informatics"/>
            <person name="Doyle S."/>
        </authorList>
    </citation>
    <scope>NUCLEOTIDE SEQUENCE [LARGE SCALE GENOMIC DNA]</scope>
    <source>
        <strain evidence="1 2">NCTC13315</strain>
    </source>
</reference>
<dbReference type="Gene3D" id="2.40.160.20">
    <property type="match status" value="1"/>
</dbReference>
<protein>
    <submittedName>
        <fullName evidence="1">Opacity protein and related surface antigens</fullName>
    </submittedName>
</protein>
<dbReference type="SUPFAM" id="SSF56925">
    <property type="entry name" value="OMPA-like"/>
    <property type="match status" value="1"/>
</dbReference>
<accession>A0A378I3E1</accession>
<dbReference type="Proteomes" id="UP000254968">
    <property type="component" value="Unassembled WGS sequence"/>
</dbReference>
<sequence>MKYARRYRLSFAIGLSIFGASFNGYAEFLYELKGPKVDVTKEPAPTPSPPPQIVSPLQYTRLGTDYSGWFVTAGGGYAEPRLTHDIAVGNGSDDLWPMNADKLTTREEGMALITVAGGYSWFRNRLWFPSWSLGLRYQHFFRENLGNTLTQYSLGEFKNYSYNWEISSDVGSIFAKLNLMQYYSFSPYITAGFGGAWNHSDRYREAAFPNVLPRINPAFGANTTNHLAYHAGAGIDIALNARTTLSFSYDYQDLGSVSSDYGRLTWATQKLNLSNFRLHTAMVTLSYLFGINQVVVITK</sequence>
<dbReference type="RefSeq" id="WP_115303370.1">
    <property type="nucleotide sequence ID" value="NZ_CAAAHO010000002.1"/>
</dbReference>
<dbReference type="InterPro" id="IPR011250">
    <property type="entry name" value="OMP/PagP_B-barrel"/>
</dbReference>
<organism evidence="1 2">
    <name type="scientific">Legionella beliardensis</name>
    <dbReference type="NCBI Taxonomy" id="91822"/>
    <lineage>
        <taxon>Bacteria</taxon>
        <taxon>Pseudomonadati</taxon>
        <taxon>Pseudomonadota</taxon>
        <taxon>Gammaproteobacteria</taxon>
        <taxon>Legionellales</taxon>
        <taxon>Legionellaceae</taxon>
        <taxon>Legionella</taxon>
    </lineage>
</organism>
<evidence type="ECO:0000313" key="2">
    <source>
        <dbReference type="Proteomes" id="UP000254968"/>
    </source>
</evidence>
<dbReference type="OrthoDB" id="5652104at2"/>
<dbReference type="AlphaFoldDB" id="A0A378I3E1"/>
<name>A0A378I3E1_9GAMM</name>